<dbReference type="RefSeq" id="WP_168137565.1">
    <property type="nucleotide sequence ID" value="NZ_JAAVJR010000003.1"/>
</dbReference>
<comment type="caution">
    <text evidence="1">The sequence shown here is derived from an EMBL/GenBank/DDBJ whole genome shotgun (WGS) entry which is preliminary data.</text>
</comment>
<dbReference type="Proteomes" id="UP000703674">
    <property type="component" value="Unassembled WGS sequence"/>
</dbReference>
<evidence type="ECO:0000313" key="1">
    <source>
        <dbReference type="EMBL" id="NJW52440.1"/>
    </source>
</evidence>
<proteinExistence type="predicted"/>
<protein>
    <recommendedName>
        <fullName evidence="3">Secreted protein</fullName>
    </recommendedName>
</protein>
<keyword evidence="2" id="KW-1185">Reference proteome</keyword>
<dbReference type="EMBL" id="JAAVJR010000003">
    <property type="protein sequence ID" value="NJW52440.1"/>
    <property type="molecule type" value="Genomic_DNA"/>
</dbReference>
<sequence length="89" mass="10629">MKPGEEIIFVLRVFFGLCLKITAAGYAAEEQEQGEQRQCSYSEYPDVLRKLYKCIRKAEISSEFQKFLKFGFRLKYFQKQHKKEEFRSS</sequence>
<evidence type="ECO:0008006" key="3">
    <source>
        <dbReference type="Google" id="ProtNLM"/>
    </source>
</evidence>
<name>A0ABX1CWY2_9FLAO</name>
<reference evidence="1 2" key="1">
    <citation type="submission" date="2020-03" db="EMBL/GenBank/DDBJ databases">
        <title>Salinimicrobium sp. nov, isolated from SCS.</title>
        <authorList>
            <person name="Cao W.R."/>
        </authorList>
    </citation>
    <scope>NUCLEOTIDE SEQUENCE [LARGE SCALE GENOMIC DNA]</scope>
    <source>
        <strain evidence="2">J15B91</strain>
    </source>
</reference>
<accession>A0ABX1CWY2</accession>
<organism evidence="1 2">
    <name type="scientific">Salinimicrobium oceani</name>
    <dbReference type="NCBI Taxonomy" id="2722702"/>
    <lineage>
        <taxon>Bacteria</taxon>
        <taxon>Pseudomonadati</taxon>
        <taxon>Bacteroidota</taxon>
        <taxon>Flavobacteriia</taxon>
        <taxon>Flavobacteriales</taxon>
        <taxon>Flavobacteriaceae</taxon>
        <taxon>Salinimicrobium</taxon>
    </lineage>
</organism>
<gene>
    <name evidence="1" type="ORF">HC175_05865</name>
</gene>
<evidence type="ECO:0000313" key="2">
    <source>
        <dbReference type="Proteomes" id="UP000703674"/>
    </source>
</evidence>